<sequence>MVIEDDMNLVELLKYELMDSGFHVSYFKSGRKTFQKLKTLPPDAIVLDILLEEGGDGRLDPEGFKRIR</sequence>
<accession>A0A941J8Q5</accession>
<dbReference type="EMBL" id="JAGTPW010000057">
    <property type="protein sequence ID" value="MBR8645931.1"/>
    <property type="molecule type" value="Genomic_DNA"/>
</dbReference>
<organism evidence="3 4">
    <name type="scientific">Peribacillus frigoritolerans</name>
    <dbReference type="NCBI Taxonomy" id="450367"/>
    <lineage>
        <taxon>Bacteria</taxon>
        <taxon>Bacillati</taxon>
        <taxon>Bacillota</taxon>
        <taxon>Bacilli</taxon>
        <taxon>Bacillales</taxon>
        <taxon>Bacillaceae</taxon>
        <taxon>Peribacillus</taxon>
    </lineage>
</organism>
<evidence type="ECO:0000259" key="2">
    <source>
        <dbReference type="PROSITE" id="PS50110"/>
    </source>
</evidence>
<dbReference type="InterPro" id="IPR001789">
    <property type="entry name" value="Sig_transdc_resp-reg_receiver"/>
</dbReference>
<comment type="caution">
    <text evidence="3">The sequence shown here is derived from an EMBL/GenBank/DDBJ whole genome shotgun (WGS) entry which is preliminary data.</text>
</comment>
<dbReference type="AlphaFoldDB" id="A0A941J8Q5"/>
<dbReference type="SUPFAM" id="SSF52172">
    <property type="entry name" value="CheY-like"/>
    <property type="match status" value="1"/>
</dbReference>
<evidence type="ECO:0000313" key="4">
    <source>
        <dbReference type="Proteomes" id="UP000680045"/>
    </source>
</evidence>
<gene>
    <name evidence="3" type="ORF">KEH51_24060</name>
</gene>
<keyword evidence="1" id="KW-0597">Phosphoprotein</keyword>
<evidence type="ECO:0000256" key="1">
    <source>
        <dbReference type="PROSITE-ProRule" id="PRU00169"/>
    </source>
</evidence>
<dbReference type="Gene3D" id="3.40.50.2300">
    <property type="match status" value="1"/>
</dbReference>
<feature type="domain" description="Response regulatory" evidence="2">
    <location>
        <begin position="1"/>
        <end position="68"/>
    </location>
</feature>
<feature type="modified residue" description="4-aspartylphosphate" evidence="1">
    <location>
        <position position="48"/>
    </location>
</feature>
<reference evidence="3" key="1">
    <citation type="submission" date="2021-04" db="EMBL/GenBank/DDBJ databases">
        <title>Whole genome sequencing of Enterococci isolates from hospitalized patients.</title>
        <authorList>
            <person name="Ogoti B.M."/>
            <person name="Onyambu F.G."/>
        </authorList>
    </citation>
    <scope>NUCLEOTIDE SEQUENCE</scope>
    <source>
        <strain evidence="3">242</strain>
    </source>
</reference>
<evidence type="ECO:0000313" key="3">
    <source>
        <dbReference type="EMBL" id="MBR8645931.1"/>
    </source>
</evidence>
<dbReference type="Proteomes" id="UP000680045">
    <property type="component" value="Unassembled WGS sequence"/>
</dbReference>
<protein>
    <recommendedName>
        <fullName evidence="2">Response regulatory domain-containing protein</fullName>
    </recommendedName>
</protein>
<dbReference type="GO" id="GO:0000160">
    <property type="term" value="P:phosphorelay signal transduction system"/>
    <property type="evidence" value="ECO:0007669"/>
    <property type="project" value="InterPro"/>
</dbReference>
<dbReference type="InterPro" id="IPR011006">
    <property type="entry name" value="CheY-like_superfamily"/>
</dbReference>
<dbReference type="PROSITE" id="PS50110">
    <property type="entry name" value="RESPONSE_REGULATORY"/>
    <property type="match status" value="1"/>
</dbReference>
<name>A0A941J8Q5_9BACI</name>
<proteinExistence type="predicted"/>